<reference evidence="2" key="1">
    <citation type="journal article" date="2019" name="Int. J. Syst. Evol. Microbiol.">
        <title>The Global Catalogue of Microorganisms (GCM) 10K type strain sequencing project: providing services to taxonomists for standard genome sequencing and annotation.</title>
        <authorList>
            <consortium name="The Broad Institute Genomics Platform"/>
            <consortium name="The Broad Institute Genome Sequencing Center for Infectious Disease"/>
            <person name="Wu L."/>
            <person name="Ma J."/>
        </authorList>
    </citation>
    <scope>NUCLEOTIDE SEQUENCE [LARGE SCALE GENOMIC DNA]</scope>
    <source>
        <strain evidence="2">JCM 13250</strain>
    </source>
</reference>
<evidence type="ECO:0008006" key="3">
    <source>
        <dbReference type="Google" id="ProtNLM"/>
    </source>
</evidence>
<dbReference type="Proteomes" id="UP001500218">
    <property type="component" value="Unassembled WGS sequence"/>
</dbReference>
<organism evidence="1 2">
    <name type="scientific">Luedemannella flava</name>
    <dbReference type="NCBI Taxonomy" id="349316"/>
    <lineage>
        <taxon>Bacteria</taxon>
        <taxon>Bacillati</taxon>
        <taxon>Actinomycetota</taxon>
        <taxon>Actinomycetes</taxon>
        <taxon>Micromonosporales</taxon>
        <taxon>Micromonosporaceae</taxon>
        <taxon>Luedemannella</taxon>
    </lineage>
</organism>
<dbReference type="RefSeq" id="WP_344135577.1">
    <property type="nucleotide sequence ID" value="NZ_BAAALT010000157.1"/>
</dbReference>
<name>A0ABP4YK86_9ACTN</name>
<dbReference type="Gene3D" id="3.40.50.720">
    <property type="entry name" value="NAD(P)-binding Rossmann-like Domain"/>
    <property type="match status" value="1"/>
</dbReference>
<proteinExistence type="predicted"/>
<accession>A0ABP4YK86</accession>
<comment type="caution">
    <text evidence="1">The sequence shown here is derived from an EMBL/GenBank/DDBJ whole genome shotgun (WGS) entry which is preliminary data.</text>
</comment>
<keyword evidence="2" id="KW-1185">Reference proteome</keyword>
<dbReference type="InterPro" id="IPR022291">
    <property type="entry name" value="Bacteriocin_synth_cyclodeHase"/>
</dbReference>
<evidence type="ECO:0000313" key="2">
    <source>
        <dbReference type="Proteomes" id="UP001500218"/>
    </source>
</evidence>
<protein>
    <recommendedName>
        <fullName evidence="3">Bacteriocin biosynthesis cyclodehydratase domain-containing protein</fullName>
    </recommendedName>
</protein>
<sequence>MYRLIVTPVGPFGHAVAERLRDLRRDVSVEVEIEVDGPDPVLRVLAAWRRVPALERDLDEESHRSGRPWLPVILDHPVLEIGPAVVPGLGACHGCYRRRVAQHDPGRAVSAALGRHYERDDRDGPAGHLPSAALVAAATATDVADRLWVAPEAEAGRVRQLDVPTQQLRSGQVVGVHGCPRCGLGRDETTRSYERLPALLPGVFG</sequence>
<gene>
    <name evidence="1" type="ORF">GCM10009682_44320</name>
</gene>
<evidence type="ECO:0000313" key="1">
    <source>
        <dbReference type="EMBL" id="GAA1818745.1"/>
    </source>
</evidence>
<dbReference type="EMBL" id="BAAALT010000157">
    <property type="protein sequence ID" value="GAA1818745.1"/>
    <property type="molecule type" value="Genomic_DNA"/>
</dbReference>
<dbReference type="NCBIfam" id="TIGR03882">
    <property type="entry name" value="cyclo_dehyd_2"/>
    <property type="match status" value="1"/>
</dbReference>